<dbReference type="GO" id="GO:0005737">
    <property type="term" value="C:cytoplasm"/>
    <property type="evidence" value="ECO:0007669"/>
    <property type="project" value="UniProtKB-SubCell"/>
</dbReference>
<dbReference type="InterPro" id="IPR044524">
    <property type="entry name" value="Isoase_HisA-like"/>
</dbReference>
<evidence type="ECO:0000256" key="11">
    <source>
        <dbReference type="RuleBase" id="RU003657"/>
    </source>
</evidence>
<comment type="pathway">
    <text evidence="2 12">Amino-acid biosynthesis; L-histidine biosynthesis; L-histidine from 5-phospho-alpha-D-ribose 1-diphosphate: step 4/9.</text>
</comment>
<evidence type="ECO:0000256" key="4">
    <source>
        <dbReference type="ARBA" id="ARBA00012550"/>
    </source>
</evidence>
<dbReference type="InterPro" id="IPR013785">
    <property type="entry name" value="Aldolase_TIM"/>
</dbReference>
<evidence type="ECO:0000256" key="10">
    <source>
        <dbReference type="ARBA" id="ARBA00031376"/>
    </source>
</evidence>
<evidence type="ECO:0000256" key="9">
    <source>
        <dbReference type="ARBA" id="ARBA00030547"/>
    </source>
</evidence>
<dbReference type="FunFam" id="3.20.20.70:FF:000110">
    <property type="entry name" value="1-(5-phosphoribosyl)-5-[(5-phosphoribosylamino)methylideneamino] imidazole-4-carboxamide isomerase, chloroplastic"/>
    <property type="match status" value="1"/>
</dbReference>
<evidence type="ECO:0000256" key="1">
    <source>
        <dbReference type="ARBA" id="ARBA00000901"/>
    </source>
</evidence>
<keyword evidence="8 12" id="KW-0413">Isomerase</keyword>
<dbReference type="UniPathway" id="UPA00031">
    <property type="reaction ID" value="UER00009"/>
</dbReference>
<reference evidence="13 14" key="1">
    <citation type="journal article" date="2018" name="Mol. Biol. Evol.">
        <title>Broad Genomic Sampling Reveals a Smut Pathogenic Ancestry of the Fungal Clade Ustilaginomycotina.</title>
        <authorList>
            <person name="Kijpornyongpan T."/>
            <person name="Mondo S.J."/>
            <person name="Barry K."/>
            <person name="Sandor L."/>
            <person name="Lee J."/>
            <person name="Lipzen A."/>
            <person name="Pangilinan J."/>
            <person name="LaButti K."/>
            <person name="Hainaut M."/>
            <person name="Henrissat B."/>
            <person name="Grigoriev I.V."/>
            <person name="Spatafora J.W."/>
            <person name="Aime M.C."/>
        </authorList>
    </citation>
    <scope>NUCLEOTIDE SEQUENCE [LARGE SCALE GENOMIC DNA]</scope>
    <source>
        <strain evidence="13 14">MCA 4186</strain>
    </source>
</reference>
<evidence type="ECO:0000256" key="5">
    <source>
        <dbReference type="ARBA" id="ARBA00018464"/>
    </source>
</evidence>
<dbReference type="GO" id="GO:0003949">
    <property type="term" value="F:1-(5-phosphoribosyl)-5-[(5-phosphoribosylamino)methylideneamino]imidazole-4-carboxamide isomerase activity"/>
    <property type="evidence" value="ECO:0007669"/>
    <property type="project" value="UniProtKB-EC"/>
</dbReference>
<name>A0A316Z1I2_9BASI</name>
<organism evidence="13 14">
    <name type="scientific">Tilletiopsis washingtonensis</name>
    <dbReference type="NCBI Taxonomy" id="58919"/>
    <lineage>
        <taxon>Eukaryota</taxon>
        <taxon>Fungi</taxon>
        <taxon>Dikarya</taxon>
        <taxon>Basidiomycota</taxon>
        <taxon>Ustilaginomycotina</taxon>
        <taxon>Exobasidiomycetes</taxon>
        <taxon>Entylomatales</taxon>
        <taxon>Entylomatales incertae sedis</taxon>
        <taxon>Tilletiopsis</taxon>
    </lineage>
</organism>
<evidence type="ECO:0000256" key="3">
    <source>
        <dbReference type="ARBA" id="ARBA00009667"/>
    </source>
</evidence>
<sequence length="263" mass="28884">MSSAPRRRAQFRPCIDLHNGTVKQIVGGTLSALPEELRTNWQSQQPASFYGALYRRHALTGGHVIKLGPGNDAAAAEALQAWPGALHVGGGITCDNALEWLDKGAEKVIVTSYLFPGCKFSLERLQELERLVGKERLVVDVSCRKKDSRWIVAMNRWQDLTDLEVTAESLRMLSEHCSEFLIHAADVEGLCQGIDEELVARLAEWSPIRCTYAGGARHMQDLELVDRLSGGKIDLTFGSALDIFGGTGVTLDELVAWNKASPQ</sequence>
<keyword evidence="12" id="KW-0963">Cytoplasm</keyword>
<dbReference type="EMBL" id="KZ819309">
    <property type="protein sequence ID" value="PWN94828.1"/>
    <property type="molecule type" value="Genomic_DNA"/>
</dbReference>
<evidence type="ECO:0000256" key="12">
    <source>
        <dbReference type="RuleBase" id="RU364022"/>
    </source>
</evidence>
<dbReference type="GeneID" id="37268639"/>
<gene>
    <name evidence="13" type="ORF">FA09DRAFT_323607</name>
</gene>
<dbReference type="PANTHER" id="PTHR43090:SF2">
    <property type="entry name" value="1-(5-PHOSPHORIBOSYL)-5-[(5-PHOSPHORIBOSYLAMINO)METHYLIDENEAMINO] IMIDAZOLE-4-CARBOXAMIDE ISOMERASE"/>
    <property type="match status" value="1"/>
</dbReference>
<dbReference type="GO" id="GO:0000162">
    <property type="term" value="P:L-tryptophan biosynthetic process"/>
    <property type="evidence" value="ECO:0007669"/>
    <property type="project" value="TreeGrafter"/>
</dbReference>
<dbReference type="STRING" id="58919.A0A316Z1I2"/>
<keyword evidence="6 11" id="KW-0028">Amino-acid biosynthesis</keyword>
<dbReference type="Gene3D" id="3.20.20.70">
    <property type="entry name" value="Aldolase class I"/>
    <property type="match status" value="1"/>
</dbReference>
<dbReference type="InterPro" id="IPR011858">
    <property type="entry name" value="His6/HISN3"/>
</dbReference>
<evidence type="ECO:0000256" key="6">
    <source>
        <dbReference type="ARBA" id="ARBA00022605"/>
    </source>
</evidence>
<dbReference type="RefSeq" id="XP_025595107.1">
    <property type="nucleotide sequence ID" value="XM_025741095.1"/>
</dbReference>
<dbReference type="Proteomes" id="UP000245946">
    <property type="component" value="Unassembled WGS sequence"/>
</dbReference>
<dbReference type="SUPFAM" id="SSF51366">
    <property type="entry name" value="Ribulose-phoshate binding barrel"/>
    <property type="match status" value="1"/>
</dbReference>
<dbReference type="InterPro" id="IPR006062">
    <property type="entry name" value="His_biosynth"/>
</dbReference>
<proteinExistence type="inferred from homology"/>
<accession>A0A316Z1I2</accession>
<evidence type="ECO:0000256" key="8">
    <source>
        <dbReference type="ARBA" id="ARBA00023235"/>
    </source>
</evidence>
<dbReference type="OrthoDB" id="446074at2759"/>
<dbReference type="PANTHER" id="PTHR43090">
    <property type="entry name" value="1-(5-PHOSPHORIBOSYL)-5-[(5-PHOSPHORIBOSYLAMINO)METHYLIDENEAMINO] IMIDAZOLE-4-CARBOXAMIDE ISOMERASE"/>
    <property type="match status" value="1"/>
</dbReference>
<evidence type="ECO:0000256" key="7">
    <source>
        <dbReference type="ARBA" id="ARBA00023102"/>
    </source>
</evidence>
<comment type="catalytic activity">
    <reaction evidence="1 12">
        <text>1-(5-phospho-beta-D-ribosyl)-5-[(5-phospho-beta-D-ribosylamino)methylideneamino]imidazole-4-carboxamide = 5-[(5-phospho-1-deoxy-D-ribulos-1-ylimino)methylamino]-1-(5-phospho-beta-D-ribosyl)imidazole-4-carboxamide</text>
        <dbReference type="Rhea" id="RHEA:15469"/>
        <dbReference type="ChEBI" id="CHEBI:58435"/>
        <dbReference type="ChEBI" id="CHEBI:58525"/>
        <dbReference type="EC" id="5.3.1.16"/>
    </reaction>
</comment>
<evidence type="ECO:0000313" key="14">
    <source>
        <dbReference type="Proteomes" id="UP000245946"/>
    </source>
</evidence>
<evidence type="ECO:0000256" key="2">
    <source>
        <dbReference type="ARBA" id="ARBA00005133"/>
    </source>
</evidence>
<dbReference type="AlphaFoldDB" id="A0A316Z1I2"/>
<protein>
    <recommendedName>
        <fullName evidence="5 12">1-(5-phosphoribosyl)-5-[(5-phosphoribosylamino)methylideneamino] imidazole-4-carboxamide isomerase</fullName>
        <ecNumber evidence="4 12">5.3.1.16</ecNumber>
    </recommendedName>
    <alternativeName>
        <fullName evidence="10 12">5-proFAR isomerase</fullName>
    </alternativeName>
    <alternativeName>
        <fullName evidence="9 12">Phosphoribosylformimino-5-aminoimidazole carboxamide ribotide isomerase</fullName>
    </alternativeName>
</protein>
<dbReference type="Pfam" id="PF00977">
    <property type="entry name" value="His_biosynth"/>
    <property type="match status" value="1"/>
</dbReference>
<dbReference type="InterPro" id="IPR011060">
    <property type="entry name" value="RibuloseP-bd_barrel"/>
</dbReference>
<dbReference type="GO" id="GO:0000105">
    <property type="term" value="P:L-histidine biosynthetic process"/>
    <property type="evidence" value="ECO:0007669"/>
    <property type="project" value="UniProtKB-UniPathway"/>
</dbReference>
<keyword evidence="14" id="KW-1185">Reference proteome</keyword>
<dbReference type="CDD" id="cd04723">
    <property type="entry name" value="HisA_HisF"/>
    <property type="match status" value="1"/>
</dbReference>
<comment type="similarity">
    <text evidence="3 11">Belongs to the HisA/HisF family.</text>
</comment>
<dbReference type="EC" id="5.3.1.16" evidence="4 12"/>
<evidence type="ECO:0000313" key="13">
    <source>
        <dbReference type="EMBL" id="PWN94828.1"/>
    </source>
</evidence>
<keyword evidence="7 11" id="KW-0368">Histidine biosynthesis</keyword>
<dbReference type="NCBIfam" id="TIGR02129">
    <property type="entry name" value="hisA_euk"/>
    <property type="match status" value="1"/>
</dbReference>
<comment type="subcellular location">
    <subcellularLocation>
        <location evidence="12">Cytoplasm</location>
    </subcellularLocation>
</comment>